<reference evidence="1 2" key="2">
    <citation type="journal article" date="2019" name="G3 (Bethesda)">
        <title>Hybrid Assembly of the Genome of the Entomopathogenic Nematode Steinernema carpocapsae Identifies the X-Chromosome.</title>
        <authorList>
            <person name="Serra L."/>
            <person name="Macchietto M."/>
            <person name="Macias-Munoz A."/>
            <person name="McGill C.J."/>
            <person name="Rodriguez I.M."/>
            <person name="Rodriguez B."/>
            <person name="Murad R."/>
            <person name="Mortazavi A."/>
        </authorList>
    </citation>
    <scope>NUCLEOTIDE SEQUENCE [LARGE SCALE GENOMIC DNA]</scope>
    <source>
        <strain evidence="1 2">ALL</strain>
    </source>
</reference>
<name>A0A4U5MK90_STECR</name>
<organism evidence="1 2">
    <name type="scientific">Steinernema carpocapsae</name>
    <name type="common">Entomopathogenic nematode</name>
    <dbReference type="NCBI Taxonomy" id="34508"/>
    <lineage>
        <taxon>Eukaryota</taxon>
        <taxon>Metazoa</taxon>
        <taxon>Ecdysozoa</taxon>
        <taxon>Nematoda</taxon>
        <taxon>Chromadorea</taxon>
        <taxon>Rhabditida</taxon>
        <taxon>Tylenchina</taxon>
        <taxon>Panagrolaimomorpha</taxon>
        <taxon>Strongyloidoidea</taxon>
        <taxon>Steinernematidae</taxon>
        <taxon>Steinernema</taxon>
    </lineage>
</organism>
<reference evidence="1 2" key="1">
    <citation type="journal article" date="2015" name="Genome Biol.">
        <title>Comparative genomics of Steinernema reveals deeply conserved gene regulatory networks.</title>
        <authorList>
            <person name="Dillman A.R."/>
            <person name="Macchietto M."/>
            <person name="Porter C.F."/>
            <person name="Rogers A."/>
            <person name="Williams B."/>
            <person name="Antoshechkin I."/>
            <person name="Lee M.M."/>
            <person name="Goodwin Z."/>
            <person name="Lu X."/>
            <person name="Lewis E.E."/>
            <person name="Goodrich-Blair H."/>
            <person name="Stock S.P."/>
            <person name="Adams B.J."/>
            <person name="Sternberg P.W."/>
            <person name="Mortazavi A."/>
        </authorList>
    </citation>
    <scope>NUCLEOTIDE SEQUENCE [LARGE SCALE GENOMIC DNA]</scope>
    <source>
        <strain evidence="1 2">ALL</strain>
    </source>
</reference>
<proteinExistence type="predicted"/>
<dbReference type="EMBL" id="AZBU02000007">
    <property type="protein sequence ID" value="TKR69807.1"/>
    <property type="molecule type" value="Genomic_DNA"/>
</dbReference>
<sequence>MNKLFVVLGRANISDLKLVDLAVTIPHPGSRDSELGQLVSRLLVLVESKILVGEGVDVVVEAVPGTDEGLEARGNEGSIYAALAQC</sequence>
<dbReference type="Proteomes" id="UP000298663">
    <property type="component" value="Unassembled WGS sequence"/>
</dbReference>
<accession>A0A4U5MK90</accession>
<dbReference type="AlphaFoldDB" id="A0A4U5MK90"/>
<evidence type="ECO:0000313" key="2">
    <source>
        <dbReference type="Proteomes" id="UP000298663"/>
    </source>
</evidence>
<protein>
    <submittedName>
        <fullName evidence="1">Uncharacterized protein</fullName>
    </submittedName>
</protein>
<comment type="caution">
    <text evidence="1">The sequence shown here is derived from an EMBL/GenBank/DDBJ whole genome shotgun (WGS) entry which is preliminary data.</text>
</comment>
<evidence type="ECO:0000313" key="1">
    <source>
        <dbReference type="EMBL" id="TKR69807.1"/>
    </source>
</evidence>
<keyword evidence="2" id="KW-1185">Reference proteome</keyword>
<gene>
    <name evidence="1" type="ORF">L596_021912</name>
</gene>